<dbReference type="GO" id="GO:0006256">
    <property type="term" value="P:UDP catabolic process"/>
    <property type="evidence" value="ECO:0007669"/>
    <property type="project" value="TreeGrafter"/>
</dbReference>
<dbReference type="InterPro" id="IPR000407">
    <property type="entry name" value="GDA1_CD39_NTPase"/>
</dbReference>
<evidence type="ECO:0000256" key="1">
    <source>
        <dbReference type="ARBA" id="ARBA00009283"/>
    </source>
</evidence>
<evidence type="ECO:0000256" key="4">
    <source>
        <dbReference type="PIRSR" id="PIRSR600407-2"/>
    </source>
</evidence>
<dbReference type="GO" id="GO:0004382">
    <property type="term" value="F:GDP phosphatase activity"/>
    <property type="evidence" value="ECO:0007669"/>
    <property type="project" value="TreeGrafter"/>
</dbReference>
<dbReference type="GO" id="GO:0005524">
    <property type="term" value="F:ATP binding"/>
    <property type="evidence" value="ECO:0007669"/>
    <property type="project" value="UniProtKB-KW"/>
</dbReference>
<reference evidence="5" key="1">
    <citation type="journal article" date="2008" name="Nature">
        <title>The genome of Laccaria bicolor provides insights into mycorrhizal symbiosis.</title>
        <authorList>
            <person name="Martin F."/>
            <person name="Aerts A."/>
            <person name="Ahren D."/>
            <person name="Brun A."/>
            <person name="Danchin E.G.J."/>
            <person name="Duchaussoy F."/>
            <person name="Gibon J."/>
            <person name="Kohler A."/>
            <person name="Lindquist E."/>
            <person name="Pereda V."/>
            <person name="Salamov A."/>
            <person name="Shapiro H.J."/>
            <person name="Wuyts J."/>
            <person name="Blaudez D."/>
            <person name="Buee M."/>
            <person name="Brokstein P."/>
            <person name="Canbaeck B."/>
            <person name="Cohen D."/>
            <person name="Courty P.E."/>
            <person name="Coutinho P.M."/>
            <person name="Delaruelle C."/>
            <person name="Detter J.C."/>
            <person name="Deveau A."/>
            <person name="DiFazio S."/>
            <person name="Duplessis S."/>
            <person name="Fraissinet-Tachet L."/>
            <person name="Lucic E."/>
            <person name="Frey-Klett P."/>
            <person name="Fourrey C."/>
            <person name="Feussner I."/>
            <person name="Gay G."/>
            <person name="Grimwood J."/>
            <person name="Hoegger P.J."/>
            <person name="Jain P."/>
            <person name="Kilaru S."/>
            <person name="Labbe J."/>
            <person name="Lin Y.C."/>
            <person name="Legue V."/>
            <person name="Le Tacon F."/>
            <person name="Marmeisse R."/>
            <person name="Melayah D."/>
            <person name="Montanini B."/>
            <person name="Muratet M."/>
            <person name="Nehls U."/>
            <person name="Niculita-Hirzel H."/>
            <person name="Oudot-Le Secq M.P."/>
            <person name="Peter M."/>
            <person name="Quesneville H."/>
            <person name="Rajashekar B."/>
            <person name="Reich M."/>
            <person name="Rouhier N."/>
            <person name="Schmutz J."/>
            <person name="Yin T."/>
            <person name="Chalot M."/>
            <person name="Henrissat B."/>
            <person name="Kuees U."/>
            <person name="Lucas S."/>
            <person name="Van de Peer Y."/>
            <person name="Podila G.K."/>
            <person name="Polle A."/>
            <person name="Pukkila P.J."/>
            <person name="Richardson P.M."/>
            <person name="Rouze P."/>
            <person name="Sanders I.R."/>
            <person name="Stajich J.E."/>
            <person name="Tunlid A."/>
            <person name="Tuskan G."/>
            <person name="Grigoriev I.V."/>
        </authorList>
    </citation>
    <scope>NUCLEOTIDE SEQUENCE [LARGE SCALE GENOMIC DNA]</scope>
</reference>
<comment type="similarity">
    <text evidence="1">Belongs to the GDA1/CD39 NTPase family.</text>
</comment>
<evidence type="ECO:0000313" key="6">
    <source>
        <dbReference type="Proteomes" id="UP000001194"/>
    </source>
</evidence>
<protein>
    <submittedName>
        <fullName evidence="5">Predicted protein</fullName>
    </submittedName>
</protein>
<dbReference type="GO" id="GO:0017111">
    <property type="term" value="F:ribonucleoside triphosphate phosphatase activity"/>
    <property type="evidence" value="ECO:0007669"/>
    <property type="project" value="TreeGrafter"/>
</dbReference>
<keyword evidence="4" id="KW-0547">Nucleotide-binding</keyword>
<dbReference type="PANTHER" id="PTHR11782:SF121">
    <property type="entry name" value="NUCLEOSIDE-DIPHOSPHATASE MIG-23"/>
    <property type="match status" value="1"/>
</dbReference>
<dbReference type="HOGENOM" id="CLU_490057_0_0_1"/>
<dbReference type="GO" id="GO:0045134">
    <property type="term" value="F:UDP phosphatase activity"/>
    <property type="evidence" value="ECO:0007669"/>
    <property type="project" value="TreeGrafter"/>
</dbReference>
<dbReference type="GO" id="GO:0046036">
    <property type="term" value="P:CTP metabolic process"/>
    <property type="evidence" value="ECO:0007669"/>
    <property type="project" value="TreeGrafter"/>
</dbReference>
<feature type="binding site" evidence="4">
    <location>
        <begin position="275"/>
        <end position="279"/>
    </location>
    <ligand>
        <name>ATP</name>
        <dbReference type="ChEBI" id="CHEBI:30616"/>
    </ligand>
</feature>
<dbReference type="EMBL" id="DS547097">
    <property type="protein sequence ID" value="EDR10294.1"/>
    <property type="molecule type" value="Genomic_DNA"/>
</dbReference>
<evidence type="ECO:0000313" key="5">
    <source>
        <dbReference type="EMBL" id="EDR10294.1"/>
    </source>
</evidence>
<evidence type="ECO:0000256" key="2">
    <source>
        <dbReference type="ARBA" id="ARBA00022801"/>
    </source>
</evidence>
<keyword evidence="4" id="KW-0067">ATP-binding</keyword>
<name>B0D499_LACBS</name>
<keyword evidence="6" id="KW-1185">Reference proteome</keyword>
<dbReference type="AlphaFoldDB" id="B0D499"/>
<dbReference type="GeneID" id="6074516"/>
<organism evidence="6">
    <name type="scientific">Laccaria bicolor (strain S238N-H82 / ATCC MYA-4686)</name>
    <name type="common">Bicoloured deceiver</name>
    <name type="synonym">Laccaria laccata var. bicolor</name>
    <dbReference type="NCBI Taxonomy" id="486041"/>
    <lineage>
        <taxon>Eukaryota</taxon>
        <taxon>Fungi</taxon>
        <taxon>Dikarya</taxon>
        <taxon>Basidiomycota</taxon>
        <taxon>Agaricomycotina</taxon>
        <taxon>Agaricomycetes</taxon>
        <taxon>Agaricomycetidae</taxon>
        <taxon>Agaricales</taxon>
        <taxon>Agaricineae</taxon>
        <taxon>Hydnangiaceae</taxon>
        <taxon>Laccaria</taxon>
    </lineage>
</organism>
<dbReference type="OrthoDB" id="2959459at2759"/>
<evidence type="ECO:0000256" key="3">
    <source>
        <dbReference type="PIRSR" id="PIRSR600407-1"/>
    </source>
</evidence>
<gene>
    <name evidence="5" type="ORF">LACBIDRAFT_293572</name>
</gene>
<feature type="active site" description="Proton acceptor" evidence="3">
    <location>
        <position position="248"/>
    </location>
</feature>
<dbReference type="Proteomes" id="UP000001194">
    <property type="component" value="Unassembled WGS sequence"/>
</dbReference>
<dbReference type="Gene3D" id="3.30.420.150">
    <property type="entry name" value="Exopolyphosphatase. Domain 2"/>
    <property type="match status" value="1"/>
</dbReference>
<accession>B0D499</accession>
<sequence>MISVKIKEIGSNTTSTNNLQAKGAMRLSTFLSCASACERDWLASLGFWCSLSKFNDTARCTLSTSTSMTSYIVIVDAGSSGTRPFIYAYRSYERDGPRIYNAKVAEVLRNNGTAVEGNNKQGSALSSCIMAGIDKFVKWEDVVKKAVVDEANLKVYLKGVLDKVEEVLKKKGVDELSDVTLCLYATGGVRSLEKSLRDALFEFLEDFVYYGEYDGGYTFSKPKKRVAGDNGVTDGADESMEAIDGAKEALFGWVAANYSQGHALSDYRKYVEIGGASAQIAFLVDEVAENGNADEDVAAINTSKAEEDSAQTKVEKQGASDVALMVNLKMAKLDVEAAEIRAEMWTNPVSAANRVALSIGVHDTRVAKVEEIGDRNVFLASFPLGVNVGYEAYLKALTENKISLNDDEDDVPVPKFNPGLKAGDKKILYDPSRRAGYSKDIQHDWRVCGMEYTDNTRQLVMGVAAQAIDDLHILEDRGYKALERMQILDNLAAILHRDSDDPEVIGGSVFWHATRLGGDDGYNLDLDKFLKALETSREKKHGEYPEGTKKKNEQFFDSNYFAGAWLHQVLEWGFQISPKSVLLTPYNGSNGRLSWTLGAAVLYASPNLEHLCNGIDHRCCS</sequence>
<dbReference type="InParanoid" id="B0D499"/>
<dbReference type="KEGG" id="lbc:LACBIDRAFT_293572"/>
<dbReference type="Pfam" id="PF01150">
    <property type="entry name" value="GDA1_CD39"/>
    <property type="match status" value="1"/>
</dbReference>
<keyword evidence="2" id="KW-0378">Hydrolase</keyword>
<dbReference type="PANTHER" id="PTHR11782">
    <property type="entry name" value="ADENOSINE/GUANOSINE DIPHOSPHATASE"/>
    <property type="match status" value="1"/>
</dbReference>
<dbReference type="Gene3D" id="3.30.420.40">
    <property type="match status" value="1"/>
</dbReference>
<dbReference type="RefSeq" id="XP_001878744.1">
    <property type="nucleotide sequence ID" value="XM_001878709.1"/>
</dbReference>
<proteinExistence type="inferred from homology"/>
<dbReference type="GO" id="GO:0005794">
    <property type="term" value="C:Golgi apparatus"/>
    <property type="evidence" value="ECO:0007669"/>
    <property type="project" value="TreeGrafter"/>
</dbReference>
<dbReference type="GO" id="GO:0016020">
    <property type="term" value="C:membrane"/>
    <property type="evidence" value="ECO:0007669"/>
    <property type="project" value="TreeGrafter"/>
</dbReference>